<dbReference type="EMBL" id="JBHSJF010000005">
    <property type="protein sequence ID" value="MFC5067319.1"/>
    <property type="molecule type" value="Genomic_DNA"/>
</dbReference>
<evidence type="ECO:0000256" key="2">
    <source>
        <dbReference type="SAM" id="SignalP"/>
    </source>
</evidence>
<feature type="signal peptide" evidence="2">
    <location>
        <begin position="1"/>
        <end position="25"/>
    </location>
</feature>
<feature type="chain" id="PRO_5046713673" evidence="2">
    <location>
        <begin position="26"/>
        <end position="344"/>
    </location>
</feature>
<feature type="compositionally biased region" description="Basic residues" evidence="1">
    <location>
        <begin position="266"/>
        <end position="281"/>
    </location>
</feature>
<reference evidence="5" key="1">
    <citation type="journal article" date="2019" name="Int. J. Syst. Evol. Microbiol.">
        <title>The Global Catalogue of Microorganisms (GCM) 10K type strain sequencing project: providing services to taxonomists for standard genome sequencing and annotation.</title>
        <authorList>
            <consortium name="The Broad Institute Genomics Platform"/>
            <consortium name="The Broad Institute Genome Sequencing Center for Infectious Disease"/>
            <person name="Wu L."/>
            <person name="Ma J."/>
        </authorList>
    </citation>
    <scope>NUCLEOTIDE SEQUENCE [LARGE SCALE GENOMIC DNA]</scope>
    <source>
        <strain evidence="5">CGMCC 1.16444</strain>
    </source>
</reference>
<evidence type="ECO:0000259" key="3">
    <source>
        <dbReference type="Pfam" id="PF04773"/>
    </source>
</evidence>
<accession>A0ABV9Z1A1</accession>
<feature type="compositionally biased region" description="Basic and acidic residues" evidence="1">
    <location>
        <begin position="255"/>
        <end position="265"/>
    </location>
</feature>
<feature type="compositionally biased region" description="Low complexity" evidence="1">
    <location>
        <begin position="299"/>
        <end position="308"/>
    </location>
</feature>
<feature type="region of interest" description="Disordered" evidence="1">
    <location>
        <begin position="213"/>
        <end position="344"/>
    </location>
</feature>
<dbReference type="Proteomes" id="UP001595796">
    <property type="component" value="Unassembled WGS sequence"/>
</dbReference>
<evidence type="ECO:0000313" key="4">
    <source>
        <dbReference type="EMBL" id="MFC5067319.1"/>
    </source>
</evidence>
<comment type="caution">
    <text evidence="4">The sequence shown here is derived from an EMBL/GenBank/DDBJ whole genome shotgun (WGS) entry which is preliminary data.</text>
</comment>
<keyword evidence="2" id="KW-0732">Signal</keyword>
<organism evidence="4 5">
    <name type="scientific">Flaviflagellibacter deserti</name>
    <dbReference type="NCBI Taxonomy" id="2267266"/>
    <lineage>
        <taxon>Bacteria</taxon>
        <taxon>Pseudomonadati</taxon>
        <taxon>Pseudomonadota</taxon>
        <taxon>Alphaproteobacteria</taxon>
        <taxon>Hyphomicrobiales</taxon>
        <taxon>Flaviflagellibacter</taxon>
    </lineage>
</organism>
<sequence>MGSRAHHCGWPVLCVSLVLGHAAHALDPSGTAVAVVQSTSASGPGGSRTLTETNSVYTGDRIATGGIGLAQILFRDNTRLVVAPNSSIVIDRFVYAGNSASAGDVSMKLAKGVFRFMSGTAPSSTYSIQTPTATIGVRGTQFDVAVGGRQATAVLVFNGAVRVCNRASGRCAEVNRSCGAVVASADGSLSLPEAGPQRASLIRASFPLAVAGGQSPLRSDFRVSTAGCDGTRSAQQDREQVTTIAARRAAPDPPAPEKPDKPDKPGKHHGHHGKHGHHGHSKHGDGPSHGHDRGHGEHGSPSGKSGKAGADGGETDSHSSGKGRGGRDGDRSGRNGGGRSGGRR</sequence>
<dbReference type="Pfam" id="PF04773">
    <property type="entry name" value="FecR"/>
    <property type="match status" value="1"/>
</dbReference>
<dbReference type="InterPro" id="IPR006860">
    <property type="entry name" value="FecR"/>
</dbReference>
<evidence type="ECO:0000313" key="5">
    <source>
        <dbReference type="Proteomes" id="UP001595796"/>
    </source>
</evidence>
<feature type="domain" description="FecR protein" evidence="3">
    <location>
        <begin position="60"/>
        <end position="162"/>
    </location>
</feature>
<gene>
    <name evidence="4" type="ORF">ACFPFW_04735</name>
</gene>
<feature type="compositionally biased region" description="Basic and acidic residues" evidence="1">
    <location>
        <begin position="315"/>
        <end position="333"/>
    </location>
</feature>
<proteinExistence type="predicted"/>
<protein>
    <submittedName>
        <fullName evidence="4">FecR domain-containing protein</fullName>
    </submittedName>
</protein>
<feature type="compositionally biased region" description="Basic and acidic residues" evidence="1">
    <location>
        <begin position="282"/>
        <end position="298"/>
    </location>
</feature>
<keyword evidence="5" id="KW-1185">Reference proteome</keyword>
<evidence type="ECO:0000256" key="1">
    <source>
        <dbReference type="SAM" id="MobiDB-lite"/>
    </source>
</evidence>
<name>A0ABV9Z1A1_9HYPH</name>
<dbReference type="PANTHER" id="PTHR38731">
    <property type="entry name" value="LIPL45-RELATED LIPOPROTEIN-RELATED"/>
    <property type="match status" value="1"/>
</dbReference>
<feature type="compositionally biased region" description="Gly residues" evidence="1">
    <location>
        <begin position="334"/>
        <end position="344"/>
    </location>
</feature>
<dbReference type="RefSeq" id="WP_114958583.1">
    <property type="nucleotide sequence ID" value="NZ_JBHSJF010000005.1"/>
</dbReference>
<dbReference type="Gene3D" id="2.60.120.1440">
    <property type="match status" value="1"/>
</dbReference>